<dbReference type="GO" id="GO:0004517">
    <property type="term" value="F:nitric-oxide synthase activity"/>
    <property type="evidence" value="ECO:0007669"/>
    <property type="project" value="InterPro"/>
</dbReference>
<dbReference type="InterPro" id="IPR036119">
    <property type="entry name" value="NOS_N_sf"/>
</dbReference>
<dbReference type="AlphaFoldDB" id="A0A7R9EDP2"/>
<accession>A0A7R9EDP2</accession>
<dbReference type="GO" id="GO:0006809">
    <property type="term" value="P:nitric oxide biosynthetic process"/>
    <property type="evidence" value="ECO:0007669"/>
    <property type="project" value="InterPro"/>
</dbReference>
<sequence length="92" mass="10567">MMDGWGYILNAQPTQCTQQTCLGSLVALPGRPASGPRSQDEVLVHAKDFLEQYFTSIRRVSFVDDMTPVFRRSWYYLHNKRRPLGRYGLIAS</sequence>
<reference evidence="1" key="1">
    <citation type="submission" date="2020-11" db="EMBL/GenBank/DDBJ databases">
        <authorList>
            <person name="Tran Van P."/>
        </authorList>
    </citation>
    <scope>NUCLEOTIDE SEQUENCE</scope>
</reference>
<dbReference type="InterPro" id="IPR044943">
    <property type="entry name" value="NOS_dom_1"/>
</dbReference>
<gene>
    <name evidence="1" type="ORF">TMSB3V08_LOCUS7959</name>
</gene>
<protein>
    <submittedName>
        <fullName evidence="1">Uncharacterized protein</fullName>
    </submittedName>
</protein>
<dbReference type="EMBL" id="OB794860">
    <property type="protein sequence ID" value="CAD7431218.1"/>
    <property type="molecule type" value="Genomic_DNA"/>
</dbReference>
<proteinExistence type="predicted"/>
<dbReference type="Gene3D" id="3.90.340.10">
    <property type="entry name" value="Nitric Oxide Synthase, Chain A, domain 1"/>
    <property type="match status" value="1"/>
</dbReference>
<evidence type="ECO:0000313" key="1">
    <source>
        <dbReference type="EMBL" id="CAD7431218.1"/>
    </source>
</evidence>
<dbReference type="SUPFAM" id="SSF56512">
    <property type="entry name" value="Nitric oxide (NO) synthase oxygenase domain"/>
    <property type="match status" value="1"/>
</dbReference>
<organism evidence="1">
    <name type="scientific">Timema monikensis</name>
    <dbReference type="NCBI Taxonomy" id="170555"/>
    <lineage>
        <taxon>Eukaryota</taxon>
        <taxon>Metazoa</taxon>
        <taxon>Ecdysozoa</taxon>
        <taxon>Arthropoda</taxon>
        <taxon>Hexapoda</taxon>
        <taxon>Insecta</taxon>
        <taxon>Pterygota</taxon>
        <taxon>Neoptera</taxon>
        <taxon>Polyneoptera</taxon>
        <taxon>Phasmatodea</taxon>
        <taxon>Timematodea</taxon>
        <taxon>Timematoidea</taxon>
        <taxon>Timematidae</taxon>
        <taxon>Timema</taxon>
    </lineage>
</organism>
<name>A0A7R9EDP2_9NEOP</name>